<dbReference type="EMBL" id="RRZA01000072">
    <property type="protein sequence ID" value="MBE0459302.1"/>
    <property type="molecule type" value="Genomic_DNA"/>
</dbReference>
<evidence type="ECO:0000313" key="2">
    <source>
        <dbReference type="Proteomes" id="UP000707245"/>
    </source>
</evidence>
<accession>A0ABR9FR46</accession>
<protein>
    <submittedName>
        <fullName evidence="1">Uncharacterized protein</fullName>
    </submittedName>
</protein>
<gene>
    <name evidence="1" type="ORF">EI167_18030</name>
</gene>
<keyword evidence="2" id="KW-1185">Reference proteome</keyword>
<evidence type="ECO:0000313" key="1">
    <source>
        <dbReference type="EMBL" id="MBE0459302.1"/>
    </source>
</evidence>
<dbReference type="Proteomes" id="UP000707245">
    <property type="component" value="Unassembled WGS sequence"/>
</dbReference>
<sequence length="123" mass="13956">MKLNDYFWGSLSLNTQDYCDKDGNLFITQAYAMTVYSSQGLTIDGDSFVYYTTGMDRANTYVACSRQKDSSHIFLNSAEIKNKNESVLVSHYAESMKSTQESQLASNYLNRKNNAHSNLIKSF</sequence>
<dbReference type="RefSeq" id="WP_192542741.1">
    <property type="nucleotide sequence ID" value="NZ_JBQQIQ010000001.1"/>
</dbReference>
<organism evidence="1 2">
    <name type="scientific">Pseudoalteromonas prydzensis</name>
    <dbReference type="NCBI Taxonomy" id="182141"/>
    <lineage>
        <taxon>Bacteria</taxon>
        <taxon>Pseudomonadati</taxon>
        <taxon>Pseudomonadota</taxon>
        <taxon>Gammaproteobacteria</taxon>
        <taxon>Alteromonadales</taxon>
        <taxon>Pseudoalteromonadaceae</taxon>
        <taxon>Pseudoalteromonas</taxon>
    </lineage>
</organism>
<reference evidence="1 2" key="1">
    <citation type="submission" date="2020-07" db="EMBL/GenBank/DDBJ databases">
        <title>Halophilic bacteria isolated from french cheeses.</title>
        <authorList>
            <person name="Kothe C.I."/>
            <person name="Farah-Kraiem B."/>
            <person name="Renault P."/>
            <person name="Dridi B."/>
        </authorList>
    </citation>
    <scope>NUCLEOTIDE SEQUENCE [LARGE SCALE GENOMIC DNA]</scope>
    <source>
        <strain evidence="1 2">FME14</strain>
    </source>
</reference>
<name>A0ABR9FR46_9GAMM</name>
<proteinExistence type="predicted"/>
<comment type="caution">
    <text evidence="1">The sequence shown here is derived from an EMBL/GenBank/DDBJ whole genome shotgun (WGS) entry which is preliminary data.</text>
</comment>
<dbReference type="SUPFAM" id="SSF52540">
    <property type="entry name" value="P-loop containing nucleoside triphosphate hydrolases"/>
    <property type="match status" value="1"/>
</dbReference>
<dbReference type="InterPro" id="IPR027417">
    <property type="entry name" value="P-loop_NTPase"/>
</dbReference>